<keyword evidence="2" id="KW-0472">Membrane</keyword>
<dbReference type="GO" id="GO:0016020">
    <property type="term" value="C:membrane"/>
    <property type="evidence" value="ECO:0007669"/>
    <property type="project" value="TreeGrafter"/>
</dbReference>
<evidence type="ECO:0000256" key="3">
    <source>
        <dbReference type="SAM" id="SignalP"/>
    </source>
</evidence>
<dbReference type="GeneID" id="101744079"/>
<evidence type="ECO:0000313" key="5">
    <source>
        <dbReference type="Proteomes" id="UP000005204"/>
    </source>
</evidence>
<dbReference type="RefSeq" id="XP_021203628.2">
    <property type="nucleotide sequence ID" value="XM_021347953.3"/>
</dbReference>
<feature type="chain" id="PRO_5035738291" evidence="3">
    <location>
        <begin position="19"/>
        <end position="260"/>
    </location>
</feature>
<organism evidence="4 5">
    <name type="scientific">Bombyx mori</name>
    <name type="common">Silk moth</name>
    <dbReference type="NCBI Taxonomy" id="7091"/>
    <lineage>
        <taxon>Eukaryota</taxon>
        <taxon>Metazoa</taxon>
        <taxon>Ecdysozoa</taxon>
        <taxon>Arthropoda</taxon>
        <taxon>Hexapoda</taxon>
        <taxon>Insecta</taxon>
        <taxon>Pterygota</taxon>
        <taxon>Neoptera</taxon>
        <taxon>Endopterygota</taxon>
        <taxon>Lepidoptera</taxon>
        <taxon>Glossata</taxon>
        <taxon>Ditrysia</taxon>
        <taxon>Bombycoidea</taxon>
        <taxon>Bombycidae</taxon>
        <taxon>Bombycinae</taxon>
        <taxon>Bombyx</taxon>
    </lineage>
</organism>
<keyword evidence="3" id="KW-0732">Signal</keyword>
<dbReference type="PANTHER" id="PTHR21879">
    <property type="entry name" value="FI03362P-RELATED-RELATED"/>
    <property type="match status" value="1"/>
</dbReference>
<feature type="signal peptide" evidence="3">
    <location>
        <begin position="1"/>
        <end position="18"/>
    </location>
</feature>
<keyword evidence="2" id="KW-1133">Transmembrane helix</keyword>
<dbReference type="InterPro" id="IPR012464">
    <property type="entry name" value="DUF1676"/>
</dbReference>
<dbReference type="KEGG" id="bmor:101744079"/>
<evidence type="ECO:0000256" key="1">
    <source>
        <dbReference type="SAM" id="MobiDB-lite"/>
    </source>
</evidence>
<keyword evidence="5" id="KW-1185">Reference proteome</keyword>
<accession>A0A8R2DK81</accession>
<reference evidence="5" key="1">
    <citation type="journal article" date="2008" name="Insect Biochem. Mol. Biol.">
        <title>The genome of a lepidopteran model insect, the silkworm Bombyx mori.</title>
        <authorList>
            <consortium name="International Silkworm Genome Consortium"/>
        </authorList>
    </citation>
    <scope>NUCLEOTIDE SEQUENCE [LARGE SCALE GENOMIC DNA]</scope>
    <source>
        <strain evidence="5">p50T</strain>
    </source>
</reference>
<reference evidence="4" key="2">
    <citation type="submission" date="2022-06" db="UniProtKB">
        <authorList>
            <consortium name="EnsemblMetazoa"/>
        </authorList>
    </citation>
    <scope>IDENTIFICATION</scope>
    <source>
        <strain evidence="4">p50T (Dazao)</strain>
    </source>
</reference>
<protein>
    <submittedName>
        <fullName evidence="4">Uncharacterized protein</fullName>
    </submittedName>
</protein>
<proteinExistence type="predicted"/>
<dbReference type="PANTHER" id="PTHR21879:SF10">
    <property type="entry name" value="LP14110P"/>
    <property type="match status" value="1"/>
</dbReference>
<dbReference type="AlphaFoldDB" id="A0A8R2DK81"/>
<feature type="transmembrane region" description="Helical" evidence="2">
    <location>
        <begin position="163"/>
        <end position="186"/>
    </location>
</feature>
<dbReference type="Pfam" id="PF07898">
    <property type="entry name" value="DUF1676"/>
    <property type="match status" value="1"/>
</dbReference>
<feature type="region of interest" description="Disordered" evidence="1">
    <location>
        <begin position="227"/>
        <end position="247"/>
    </location>
</feature>
<evidence type="ECO:0000313" key="4">
    <source>
        <dbReference type="EnsemblMetazoa" id="XP_021203628.2"/>
    </source>
</evidence>
<sequence length="260" mass="28630">MSGLLIVLFMATLQLSRSNVTEDGYLRYVKDSCFVKGEAISCVKYKGLKVIKETFFGDNNNETIKTNLFSLVPLDVETINSLGVKKTVRDVKPRGFLSEWAEFAKYLMRLVQDFLNVKGLKVEIPEGARTVEEETADDGRGKKKKLAVVIPLLTLLAVIKSKFLLLPILLAVMLIKKLLLAAAFLLPNLLSTLKACKHHSMPHYSYFGSSDSSDFNSDYGSSYAYSSGAGGKDWASNRAYSPKNRPSPAPMYITAPGAVA</sequence>
<dbReference type="Proteomes" id="UP000005204">
    <property type="component" value="Unassembled WGS sequence"/>
</dbReference>
<dbReference type="EnsemblMetazoa" id="XM_021347953.2">
    <property type="protein sequence ID" value="XP_021203628.2"/>
    <property type="gene ID" value="LOC101744079"/>
</dbReference>
<evidence type="ECO:0000256" key="2">
    <source>
        <dbReference type="SAM" id="Phobius"/>
    </source>
</evidence>
<name>A0A8R2DK81_BOMMO</name>
<keyword evidence="2" id="KW-0812">Transmembrane</keyword>